<comment type="caution">
    <text evidence="1">The sequence shown here is derived from an EMBL/GenBank/DDBJ whole genome shotgun (WGS) entry which is preliminary data.</text>
</comment>
<gene>
    <name evidence="1" type="ORF">HNQ94_001627</name>
</gene>
<accession>A0A841Q437</accession>
<evidence type="ECO:0008006" key="3">
    <source>
        <dbReference type="Google" id="ProtNLM"/>
    </source>
</evidence>
<dbReference type="InterPro" id="IPR016024">
    <property type="entry name" value="ARM-type_fold"/>
</dbReference>
<name>A0A841Q437_9BACI</name>
<dbReference type="InterPro" id="IPR011989">
    <property type="entry name" value="ARM-like"/>
</dbReference>
<dbReference type="Proteomes" id="UP000581688">
    <property type="component" value="Unassembled WGS sequence"/>
</dbReference>
<dbReference type="RefSeq" id="WP_174495712.1">
    <property type="nucleotide sequence ID" value="NZ_CADDWK010000004.1"/>
</dbReference>
<organism evidence="1 2">
    <name type="scientific">Salirhabdus euzebyi</name>
    <dbReference type="NCBI Taxonomy" id="394506"/>
    <lineage>
        <taxon>Bacteria</taxon>
        <taxon>Bacillati</taxon>
        <taxon>Bacillota</taxon>
        <taxon>Bacilli</taxon>
        <taxon>Bacillales</taxon>
        <taxon>Bacillaceae</taxon>
        <taxon>Salirhabdus</taxon>
    </lineage>
</organism>
<protein>
    <recommendedName>
        <fullName evidence="3">HEAT repeat domain-containing protein</fullName>
    </recommendedName>
</protein>
<proteinExistence type="predicted"/>
<dbReference type="SUPFAM" id="SSF48371">
    <property type="entry name" value="ARM repeat"/>
    <property type="match status" value="1"/>
</dbReference>
<reference evidence="1 2" key="1">
    <citation type="submission" date="2020-08" db="EMBL/GenBank/DDBJ databases">
        <title>Genomic Encyclopedia of Type Strains, Phase IV (KMG-IV): sequencing the most valuable type-strain genomes for metagenomic binning, comparative biology and taxonomic classification.</title>
        <authorList>
            <person name="Goeker M."/>
        </authorList>
    </citation>
    <scope>NUCLEOTIDE SEQUENCE [LARGE SCALE GENOMIC DNA]</scope>
    <source>
        <strain evidence="1 2">DSM 19612</strain>
    </source>
</reference>
<dbReference type="EMBL" id="JACHGH010000004">
    <property type="protein sequence ID" value="MBB6453179.1"/>
    <property type="molecule type" value="Genomic_DNA"/>
</dbReference>
<dbReference type="Gene3D" id="1.25.10.10">
    <property type="entry name" value="Leucine-rich Repeat Variant"/>
    <property type="match status" value="1"/>
</dbReference>
<evidence type="ECO:0000313" key="1">
    <source>
        <dbReference type="EMBL" id="MBB6453179.1"/>
    </source>
</evidence>
<keyword evidence="2" id="KW-1185">Reference proteome</keyword>
<sequence length="183" mass="21812">MDTRMKTNFENLESKDKNEQYIAYTNIMEATKEKVDWAYVVWNQLKEDLTHSDNHKRSRAGQFLAQLAISDPEKRMLTDFPTLWKVTKDERFVTARHTLQSIWRVALAGPEQKQLVLNHLEDRFRKCTEEKNYTLIRFDIVQGLRYLYDETKDEEVKNLALVLVESEEDSKYKKKYAGVWKNV</sequence>
<evidence type="ECO:0000313" key="2">
    <source>
        <dbReference type="Proteomes" id="UP000581688"/>
    </source>
</evidence>
<dbReference type="AlphaFoldDB" id="A0A841Q437"/>